<dbReference type="STRING" id="525918.SAMN05660964_03567"/>
<dbReference type="EMBL" id="FNQP01000036">
    <property type="protein sequence ID" value="SEB10544.1"/>
    <property type="molecule type" value="Genomic_DNA"/>
</dbReference>
<name>A0A1H4GLU8_9GAMM</name>
<dbReference type="AlphaFoldDB" id="A0A1H4GLU8"/>
<dbReference type="RefSeq" id="WP_093070826.1">
    <property type="nucleotide sequence ID" value="NZ_FNQP01000036.1"/>
</dbReference>
<dbReference type="Proteomes" id="UP000199397">
    <property type="component" value="Unassembled WGS sequence"/>
</dbReference>
<evidence type="ECO:0000313" key="2">
    <source>
        <dbReference type="Proteomes" id="UP000199397"/>
    </source>
</evidence>
<accession>A0A1H4GLU8</accession>
<dbReference type="SUPFAM" id="SSF46955">
    <property type="entry name" value="Putative DNA-binding domain"/>
    <property type="match status" value="1"/>
</dbReference>
<evidence type="ECO:0000313" key="1">
    <source>
        <dbReference type="EMBL" id="SEB10544.1"/>
    </source>
</evidence>
<reference evidence="1 2" key="1">
    <citation type="submission" date="2016-10" db="EMBL/GenBank/DDBJ databases">
        <authorList>
            <person name="de Groot N.N."/>
        </authorList>
    </citation>
    <scope>NUCLEOTIDE SEQUENCE [LARGE SCALE GENOMIC DNA]</scope>
    <source>
        <strain evidence="1 2">DSM 21228</strain>
    </source>
</reference>
<sequence length="88" mass="10402">MQRPANIMNFDFNQMKRKIKERLAAAEFTDRLISRADLCNKLGVDRSTTYRWESANFLPKPVLKRGKTIRWSENEIDVWLATTKKNDL</sequence>
<dbReference type="InterPro" id="IPR010260">
    <property type="entry name" value="AlpA"/>
</dbReference>
<protein>
    <submittedName>
        <fullName evidence="1">Transcriptional regulator, AlpA family</fullName>
    </submittedName>
</protein>
<organism evidence="1 2">
    <name type="scientific">Thiothrix caldifontis</name>
    <dbReference type="NCBI Taxonomy" id="525918"/>
    <lineage>
        <taxon>Bacteria</taxon>
        <taxon>Pseudomonadati</taxon>
        <taxon>Pseudomonadota</taxon>
        <taxon>Gammaproteobacteria</taxon>
        <taxon>Thiotrichales</taxon>
        <taxon>Thiotrichaceae</taxon>
        <taxon>Thiothrix</taxon>
    </lineage>
</organism>
<gene>
    <name evidence="1" type="ORF">SAMN05660964_03567</name>
</gene>
<dbReference type="OrthoDB" id="8455288at2"/>
<dbReference type="Gene3D" id="1.10.238.160">
    <property type="match status" value="1"/>
</dbReference>
<dbReference type="InterPro" id="IPR009061">
    <property type="entry name" value="DNA-bd_dom_put_sf"/>
</dbReference>
<dbReference type="Pfam" id="PF05930">
    <property type="entry name" value="Phage_AlpA"/>
    <property type="match status" value="1"/>
</dbReference>
<proteinExistence type="predicted"/>
<keyword evidence="2" id="KW-1185">Reference proteome</keyword>